<gene>
    <name evidence="2" type="ORF">WBA_LOCUS9189</name>
</gene>
<evidence type="ECO:0008006" key="4">
    <source>
        <dbReference type="Google" id="ProtNLM"/>
    </source>
</evidence>
<evidence type="ECO:0000313" key="3">
    <source>
        <dbReference type="Proteomes" id="UP000270924"/>
    </source>
</evidence>
<evidence type="ECO:0000256" key="1">
    <source>
        <dbReference type="SAM" id="MobiDB-lite"/>
    </source>
</evidence>
<dbReference type="AlphaFoldDB" id="A0A3P7E0E2"/>
<dbReference type="Proteomes" id="UP000270924">
    <property type="component" value="Unassembled WGS sequence"/>
</dbReference>
<protein>
    <recommendedName>
        <fullName evidence="4">DZANK-type domain-containing protein</fullName>
    </recommendedName>
</protein>
<feature type="region of interest" description="Disordered" evidence="1">
    <location>
        <begin position="1"/>
        <end position="34"/>
    </location>
</feature>
<feature type="region of interest" description="Disordered" evidence="1">
    <location>
        <begin position="170"/>
        <end position="199"/>
    </location>
</feature>
<organism evidence="2 3">
    <name type="scientific">Wuchereria bancrofti</name>
    <dbReference type="NCBI Taxonomy" id="6293"/>
    <lineage>
        <taxon>Eukaryota</taxon>
        <taxon>Metazoa</taxon>
        <taxon>Ecdysozoa</taxon>
        <taxon>Nematoda</taxon>
        <taxon>Chromadorea</taxon>
        <taxon>Rhabditida</taxon>
        <taxon>Spirurina</taxon>
        <taxon>Spiruromorpha</taxon>
        <taxon>Filarioidea</taxon>
        <taxon>Onchocercidae</taxon>
        <taxon>Wuchereria</taxon>
    </lineage>
</organism>
<feature type="region of interest" description="Disordered" evidence="1">
    <location>
        <begin position="234"/>
        <end position="260"/>
    </location>
</feature>
<sequence>MRTFSQTTGLVDRVGHDPCQPRSASAPNRRESLTLSGLSQSEEKFMECDNGHHNPAGSSFCNSCGTQLAPVCQNGHKNPVGSSFCNQCGINLTPTEAATRHPKDVSPDVRNQVAEPTSTQGAHKLTIKYKSTRSASPTIGTLECICGWKADLRASAPDFFEKNAAKSFDRHVKDPYPTQGTSSAAPHTSEAARRRNSSKHAHQFGVCDEGTATDGSLYAAVLCSCGTRSRRVSAETPEQLDEGLRQLHGRHISTPQGVKK</sequence>
<accession>A0A3P7E0E2</accession>
<name>A0A3P7E0E2_WUCBA</name>
<evidence type="ECO:0000313" key="2">
    <source>
        <dbReference type="EMBL" id="VDM15950.1"/>
    </source>
</evidence>
<keyword evidence="3" id="KW-1185">Reference proteome</keyword>
<proteinExistence type="predicted"/>
<feature type="non-terminal residue" evidence="2">
    <location>
        <position position="260"/>
    </location>
</feature>
<feature type="region of interest" description="Disordered" evidence="1">
    <location>
        <begin position="99"/>
        <end position="121"/>
    </location>
</feature>
<dbReference type="EMBL" id="UYWW01008674">
    <property type="protein sequence ID" value="VDM15950.1"/>
    <property type="molecule type" value="Genomic_DNA"/>
</dbReference>
<reference evidence="2 3" key="1">
    <citation type="submission" date="2018-11" db="EMBL/GenBank/DDBJ databases">
        <authorList>
            <consortium name="Pathogen Informatics"/>
        </authorList>
    </citation>
    <scope>NUCLEOTIDE SEQUENCE [LARGE SCALE GENOMIC DNA]</scope>
</reference>
<dbReference type="InParanoid" id="A0A3P7E0E2"/>